<evidence type="ECO:0000313" key="3">
    <source>
        <dbReference type="EMBL" id="CUB06629.1"/>
    </source>
</evidence>
<name>A0A0K6IU91_9GAMM</name>
<dbReference type="OrthoDB" id="5772764at2"/>
<keyword evidence="4" id="KW-1185">Reference proteome</keyword>
<dbReference type="Proteomes" id="UP000182769">
    <property type="component" value="Unassembled WGS sequence"/>
</dbReference>
<keyword evidence="1 3" id="KW-0238">DNA-binding</keyword>
<dbReference type="GO" id="GO:0003677">
    <property type="term" value="F:DNA binding"/>
    <property type="evidence" value="ECO:0007669"/>
    <property type="project" value="UniProtKB-KW"/>
</dbReference>
<feature type="domain" description="HTH cro/C1-type" evidence="2">
    <location>
        <begin position="6"/>
        <end position="60"/>
    </location>
</feature>
<dbReference type="PANTHER" id="PTHR46558:SF4">
    <property type="entry name" value="DNA-BIDING PHAGE PROTEIN"/>
    <property type="match status" value="1"/>
</dbReference>
<accession>A0A0K6IU91</accession>
<dbReference type="RefSeq" id="WP_055464679.1">
    <property type="nucleotide sequence ID" value="NZ_CYHG01000020.1"/>
</dbReference>
<dbReference type="InterPro" id="IPR001387">
    <property type="entry name" value="Cro/C1-type_HTH"/>
</dbReference>
<dbReference type="SMART" id="SM00530">
    <property type="entry name" value="HTH_XRE"/>
    <property type="match status" value="1"/>
</dbReference>
<sequence length="103" mass="11794">MMSKALKLIRQYNEVKQADLASALGISKSYLSEIESGKKNISLDLLEKYAQYFDVPLSSLVFFSENLSKKGKISEKFRSLVADKILKVMEWTVKRDNEEKIQA</sequence>
<dbReference type="SUPFAM" id="SSF47413">
    <property type="entry name" value="lambda repressor-like DNA-binding domains"/>
    <property type="match status" value="1"/>
</dbReference>
<dbReference type="CDD" id="cd00093">
    <property type="entry name" value="HTH_XRE"/>
    <property type="match status" value="1"/>
</dbReference>
<dbReference type="Gene3D" id="1.10.260.40">
    <property type="entry name" value="lambda repressor-like DNA-binding domains"/>
    <property type="match status" value="1"/>
</dbReference>
<dbReference type="PANTHER" id="PTHR46558">
    <property type="entry name" value="TRACRIPTIONAL REGULATORY PROTEIN-RELATED-RELATED"/>
    <property type="match status" value="1"/>
</dbReference>
<dbReference type="Pfam" id="PF01381">
    <property type="entry name" value="HTH_3"/>
    <property type="match status" value="1"/>
</dbReference>
<dbReference type="PROSITE" id="PS50943">
    <property type="entry name" value="HTH_CROC1"/>
    <property type="match status" value="1"/>
</dbReference>
<dbReference type="EMBL" id="CYHG01000020">
    <property type="protein sequence ID" value="CUB06629.1"/>
    <property type="molecule type" value="Genomic_DNA"/>
</dbReference>
<protein>
    <submittedName>
        <fullName evidence="3">DNA-binding transcriptional regulator, XRE-family HTH domain</fullName>
    </submittedName>
</protein>
<dbReference type="STRING" id="1137284.GCA_001418205_03682"/>
<dbReference type="InterPro" id="IPR010982">
    <property type="entry name" value="Lambda_DNA-bd_dom_sf"/>
</dbReference>
<organism evidence="3 4">
    <name type="scientific">Marinomonas fungiae</name>
    <dbReference type="NCBI Taxonomy" id="1137284"/>
    <lineage>
        <taxon>Bacteria</taxon>
        <taxon>Pseudomonadati</taxon>
        <taxon>Pseudomonadota</taxon>
        <taxon>Gammaproteobacteria</taxon>
        <taxon>Oceanospirillales</taxon>
        <taxon>Oceanospirillaceae</taxon>
        <taxon>Marinomonas</taxon>
    </lineage>
</organism>
<evidence type="ECO:0000256" key="1">
    <source>
        <dbReference type="ARBA" id="ARBA00023125"/>
    </source>
</evidence>
<evidence type="ECO:0000313" key="4">
    <source>
        <dbReference type="Proteomes" id="UP000182769"/>
    </source>
</evidence>
<evidence type="ECO:0000259" key="2">
    <source>
        <dbReference type="PROSITE" id="PS50943"/>
    </source>
</evidence>
<reference evidence="4" key="1">
    <citation type="submission" date="2015-08" db="EMBL/GenBank/DDBJ databases">
        <authorList>
            <person name="Varghese N."/>
        </authorList>
    </citation>
    <scope>NUCLEOTIDE SEQUENCE [LARGE SCALE GENOMIC DNA]</scope>
    <source>
        <strain evidence="4">JCM 18476</strain>
    </source>
</reference>
<dbReference type="AlphaFoldDB" id="A0A0K6IU91"/>
<gene>
    <name evidence="3" type="ORF">Ga0061065_12015</name>
</gene>
<proteinExistence type="predicted"/>